<dbReference type="SUPFAM" id="SSF56112">
    <property type="entry name" value="Protein kinase-like (PK-like)"/>
    <property type="match status" value="1"/>
</dbReference>
<dbReference type="Proteomes" id="UP000193689">
    <property type="component" value="Unassembled WGS sequence"/>
</dbReference>
<dbReference type="PANTHER" id="PTHR44305">
    <property type="entry name" value="SI:DKEY-192D15.2-RELATED"/>
    <property type="match status" value="1"/>
</dbReference>
<gene>
    <name evidence="2" type="ORF">BCR38DRAFT_509083</name>
</gene>
<evidence type="ECO:0000313" key="2">
    <source>
        <dbReference type="EMBL" id="ORY54710.1"/>
    </source>
</evidence>
<organism evidence="2 3">
    <name type="scientific">Pseudomassariella vexata</name>
    <dbReference type="NCBI Taxonomy" id="1141098"/>
    <lineage>
        <taxon>Eukaryota</taxon>
        <taxon>Fungi</taxon>
        <taxon>Dikarya</taxon>
        <taxon>Ascomycota</taxon>
        <taxon>Pezizomycotina</taxon>
        <taxon>Sordariomycetes</taxon>
        <taxon>Xylariomycetidae</taxon>
        <taxon>Amphisphaeriales</taxon>
        <taxon>Pseudomassariaceae</taxon>
        <taxon>Pseudomassariella</taxon>
    </lineage>
</organism>
<accession>A0A1Y2D631</accession>
<dbReference type="GO" id="GO:0004672">
    <property type="term" value="F:protein kinase activity"/>
    <property type="evidence" value="ECO:0007669"/>
    <property type="project" value="InterPro"/>
</dbReference>
<dbReference type="GeneID" id="63781199"/>
<dbReference type="InParanoid" id="A0A1Y2D631"/>
<keyword evidence="3" id="KW-1185">Reference proteome</keyword>
<dbReference type="InterPro" id="IPR053083">
    <property type="entry name" value="TF_kinase-domain_protein"/>
</dbReference>
<dbReference type="AlphaFoldDB" id="A0A1Y2D631"/>
<evidence type="ECO:0000259" key="1">
    <source>
        <dbReference type="PROSITE" id="PS50011"/>
    </source>
</evidence>
<sequence>MQRNNDELNAIYNSLETYFGADIRFQWEKEIGRGSNGISYQFKYTDLKEGESKLLPHHITKRVVLKIAPDDYAISRSVPGQIENVLGGAVIDSDDNHRPLFDTNPDEDFLASAGIENESSSQDSGKGRNSEATKQLANELRLLQDFAGSHHVVSLVEVKRDPLGKEMSKEKYGVRQHDMNNWIYMEYLENGTLGDFIINYRQQYPGKTLPNRLLWRFFMCLVRGCLVLAYGPESEKYTWAELDADLGQADIGNLAHFDIHDGNVMLGNVLPAIQPSEHEITPILKLIDFGSADILNENEPKNQRAVLEEEYEDGWEYNIYDIGHMMTSLILLDSNPQLPRVTRRSNTDPPEMQYTETVRVQDEVFHTSGIQLVPNNETLQDVDLELKLLVCACLAVDPRCRPTPTDLAAQIGRHIATEDATKAGETNADISIILEGVIFNASPIGALGVAQNTSQKRRKFLNGEEQ</sequence>
<dbReference type="OrthoDB" id="4720990at2759"/>
<dbReference type="PROSITE" id="PS50011">
    <property type="entry name" value="PROTEIN_KINASE_DOM"/>
    <property type="match status" value="1"/>
</dbReference>
<dbReference type="PANTHER" id="PTHR44305:SF2">
    <property type="entry name" value="SI:DKEY-192D15.2"/>
    <property type="match status" value="1"/>
</dbReference>
<proteinExistence type="predicted"/>
<dbReference type="STRING" id="1141098.A0A1Y2D631"/>
<dbReference type="InterPro" id="IPR011009">
    <property type="entry name" value="Kinase-like_dom_sf"/>
</dbReference>
<feature type="domain" description="Protein kinase" evidence="1">
    <location>
        <begin position="25"/>
        <end position="417"/>
    </location>
</feature>
<protein>
    <recommendedName>
        <fullName evidence="1">Protein kinase domain-containing protein</fullName>
    </recommendedName>
</protein>
<name>A0A1Y2D631_9PEZI</name>
<comment type="caution">
    <text evidence="2">The sequence shown here is derived from an EMBL/GenBank/DDBJ whole genome shotgun (WGS) entry which is preliminary data.</text>
</comment>
<dbReference type="EMBL" id="MCFJ01000032">
    <property type="protein sequence ID" value="ORY54710.1"/>
    <property type="molecule type" value="Genomic_DNA"/>
</dbReference>
<dbReference type="RefSeq" id="XP_040709292.1">
    <property type="nucleotide sequence ID" value="XM_040864987.1"/>
</dbReference>
<reference evidence="2 3" key="1">
    <citation type="submission" date="2016-07" db="EMBL/GenBank/DDBJ databases">
        <title>Pervasive Adenine N6-methylation of Active Genes in Fungi.</title>
        <authorList>
            <consortium name="DOE Joint Genome Institute"/>
            <person name="Mondo S.J."/>
            <person name="Dannebaum R.O."/>
            <person name="Kuo R.C."/>
            <person name="Labutti K."/>
            <person name="Haridas S."/>
            <person name="Kuo A."/>
            <person name="Salamov A."/>
            <person name="Ahrendt S.R."/>
            <person name="Lipzen A."/>
            <person name="Sullivan W."/>
            <person name="Andreopoulos W.B."/>
            <person name="Clum A."/>
            <person name="Lindquist E."/>
            <person name="Daum C."/>
            <person name="Ramamoorthy G.K."/>
            <person name="Gryganskyi A."/>
            <person name="Culley D."/>
            <person name="Magnuson J.K."/>
            <person name="James T.Y."/>
            <person name="O'Malley M.A."/>
            <person name="Stajich J.E."/>
            <person name="Spatafora J.W."/>
            <person name="Visel A."/>
            <person name="Grigoriev I.V."/>
        </authorList>
    </citation>
    <scope>NUCLEOTIDE SEQUENCE [LARGE SCALE GENOMIC DNA]</scope>
    <source>
        <strain evidence="2 3">CBS 129021</strain>
    </source>
</reference>
<dbReference type="GO" id="GO:0005524">
    <property type="term" value="F:ATP binding"/>
    <property type="evidence" value="ECO:0007669"/>
    <property type="project" value="InterPro"/>
</dbReference>
<dbReference type="InterPro" id="IPR000719">
    <property type="entry name" value="Prot_kinase_dom"/>
</dbReference>
<dbReference type="Gene3D" id="1.10.510.10">
    <property type="entry name" value="Transferase(Phosphotransferase) domain 1"/>
    <property type="match status" value="1"/>
</dbReference>
<dbReference type="SMART" id="SM00220">
    <property type="entry name" value="S_TKc"/>
    <property type="match status" value="1"/>
</dbReference>
<evidence type="ECO:0000313" key="3">
    <source>
        <dbReference type="Proteomes" id="UP000193689"/>
    </source>
</evidence>